<evidence type="ECO:0000313" key="8">
    <source>
        <dbReference type="EMBL" id="MBB1061575.1"/>
    </source>
</evidence>
<dbReference type="GO" id="GO:0008324">
    <property type="term" value="F:monoatomic cation transmembrane transporter activity"/>
    <property type="evidence" value="ECO:0007669"/>
    <property type="project" value="InterPro"/>
</dbReference>
<keyword evidence="5 6" id="KW-0472">Membrane</keyword>
<evidence type="ECO:0000259" key="7">
    <source>
        <dbReference type="Pfam" id="PF01545"/>
    </source>
</evidence>
<dbReference type="PANTHER" id="PTHR43840:SF15">
    <property type="entry name" value="MITOCHONDRIAL METAL TRANSPORTER 1-RELATED"/>
    <property type="match status" value="1"/>
</dbReference>
<keyword evidence="4 6" id="KW-1133">Transmembrane helix</keyword>
<dbReference type="GO" id="GO:0016020">
    <property type="term" value="C:membrane"/>
    <property type="evidence" value="ECO:0007669"/>
    <property type="project" value="UniProtKB-SubCell"/>
</dbReference>
<evidence type="ECO:0000256" key="4">
    <source>
        <dbReference type="ARBA" id="ARBA00022989"/>
    </source>
</evidence>
<keyword evidence="9" id="KW-1185">Reference proteome</keyword>
<dbReference type="SUPFAM" id="SSF161111">
    <property type="entry name" value="Cation efflux protein transmembrane domain-like"/>
    <property type="match status" value="1"/>
</dbReference>
<evidence type="ECO:0000256" key="2">
    <source>
        <dbReference type="ARBA" id="ARBA00022448"/>
    </source>
</evidence>
<protein>
    <submittedName>
        <fullName evidence="8">Cation transporter</fullName>
    </submittedName>
</protein>
<dbReference type="Gene3D" id="1.20.1510.10">
    <property type="entry name" value="Cation efflux protein transmembrane domain"/>
    <property type="match status" value="1"/>
</dbReference>
<evidence type="ECO:0000256" key="5">
    <source>
        <dbReference type="ARBA" id="ARBA00023136"/>
    </source>
</evidence>
<proteinExistence type="predicted"/>
<reference evidence="8 9" key="1">
    <citation type="submission" date="2020-08" db="EMBL/GenBank/DDBJ databases">
        <authorList>
            <person name="Xu S."/>
            <person name="Li A."/>
        </authorList>
    </citation>
    <scope>NUCLEOTIDE SEQUENCE [LARGE SCALE GENOMIC DNA]</scope>
    <source>
        <strain evidence="8 9">119BY6-57</strain>
    </source>
</reference>
<feature type="transmembrane region" description="Helical" evidence="6">
    <location>
        <begin position="133"/>
        <end position="157"/>
    </location>
</feature>
<dbReference type="PROSITE" id="PS51257">
    <property type="entry name" value="PROKAR_LIPOPROTEIN"/>
    <property type="match status" value="1"/>
</dbReference>
<feature type="transmembrane region" description="Helical" evidence="6">
    <location>
        <begin position="52"/>
        <end position="69"/>
    </location>
</feature>
<feature type="transmembrane region" description="Helical" evidence="6">
    <location>
        <begin position="20"/>
        <end position="40"/>
    </location>
</feature>
<evidence type="ECO:0000256" key="6">
    <source>
        <dbReference type="SAM" id="Phobius"/>
    </source>
</evidence>
<dbReference type="PANTHER" id="PTHR43840">
    <property type="entry name" value="MITOCHONDRIAL METAL TRANSPORTER 1-RELATED"/>
    <property type="match status" value="1"/>
</dbReference>
<dbReference type="RefSeq" id="WP_182688351.1">
    <property type="nucleotide sequence ID" value="NZ_JACHTF010000016.1"/>
</dbReference>
<feature type="transmembrane region" description="Helical" evidence="6">
    <location>
        <begin position="90"/>
        <end position="108"/>
    </location>
</feature>
<dbReference type="GO" id="GO:0006829">
    <property type="term" value="P:zinc ion transport"/>
    <property type="evidence" value="ECO:0007669"/>
    <property type="project" value="UniProtKB-KW"/>
</dbReference>
<dbReference type="EMBL" id="JACHTF010000016">
    <property type="protein sequence ID" value="MBB1061575.1"/>
    <property type="molecule type" value="Genomic_DNA"/>
</dbReference>
<dbReference type="AlphaFoldDB" id="A0A7W3Y703"/>
<evidence type="ECO:0000313" key="9">
    <source>
        <dbReference type="Proteomes" id="UP000523196"/>
    </source>
</evidence>
<dbReference type="InterPro" id="IPR027469">
    <property type="entry name" value="Cation_efflux_TMD_sf"/>
</dbReference>
<accession>A0A7W3Y703</accession>
<sequence length="324" mass="35231">MSVRPHHPLPTRQAAMLRRAEVLSAITLVALACTAVLMYLAMGESQAMKTAWAEDLLSMVPPLGFLLAARFSRKPPDATYVNGRARAFDIAFLASAVALSGVGVWLVVDNVTALATREHPAIGSVQLLGHHVWLGWVMIAALLASAIPPVILGRLKIKLARELHLKPLHTDADMNKADWMTALAGVAGIIGIGFGWWWADAVAALVIAGDVLHDGVRNMLHAIRDLHDARPETVERGQADPVVERIRERVMALDWVEDCELRLHEEGMRLCGVLVVVPRDQRALAPRLAEAQATAREAHWRVDDLVATFDQALPAEVPAPDAPA</sequence>
<dbReference type="Pfam" id="PF01545">
    <property type="entry name" value="Cation_efflux"/>
    <property type="match status" value="1"/>
</dbReference>
<keyword evidence="2" id="KW-0813">Transport</keyword>
<name>A0A7W3Y703_9GAMM</name>
<comment type="subcellular location">
    <subcellularLocation>
        <location evidence="1">Membrane</location>
        <topology evidence="1">Multi-pass membrane protein</topology>
    </subcellularLocation>
</comment>
<feature type="transmembrane region" description="Helical" evidence="6">
    <location>
        <begin position="177"/>
        <end position="199"/>
    </location>
</feature>
<organism evidence="8 9">
    <name type="scientific">Marilutibacter spongiae</name>
    <dbReference type="NCBI Taxonomy" id="2025720"/>
    <lineage>
        <taxon>Bacteria</taxon>
        <taxon>Pseudomonadati</taxon>
        <taxon>Pseudomonadota</taxon>
        <taxon>Gammaproteobacteria</taxon>
        <taxon>Lysobacterales</taxon>
        <taxon>Lysobacteraceae</taxon>
        <taxon>Marilutibacter</taxon>
    </lineage>
</organism>
<dbReference type="Proteomes" id="UP000523196">
    <property type="component" value="Unassembled WGS sequence"/>
</dbReference>
<dbReference type="InterPro" id="IPR058533">
    <property type="entry name" value="Cation_efflux_TM"/>
</dbReference>
<keyword evidence="3 6" id="KW-0812">Transmembrane</keyword>
<dbReference type="GO" id="GO:0006826">
    <property type="term" value="P:iron ion transport"/>
    <property type="evidence" value="ECO:0007669"/>
    <property type="project" value="UniProtKB-KW"/>
</dbReference>
<evidence type="ECO:0000256" key="3">
    <source>
        <dbReference type="ARBA" id="ARBA00022692"/>
    </source>
</evidence>
<gene>
    <name evidence="8" type="ORF">H4F98_13460</name>
</gene>
<dbReference type="InterPro" id="IPR050291">
    <property type="entry name" value="CDF_Transporter"/>
</dbReference>
<comment type="caution">
    <text evidence="8">The sequence shown here is derived from an EMBL/GenBank/DDBJ whole genome shotgun (WGS) entry which is preliminary data.</text>
</comment>
<feature type="domain" description="Cation efflux protein transmembrane" evidence="7">
    <location>
        <begin position="26"/>
        <end position="226"/>
    </location>
</feature>
<evidence type="ECO:0000256" key="1">
    <source>
        <dbReference type="ARBA" id="ARBA00004141"/>
    </source>
</evidence>